<feature type="domain" description="PTS EIIA type-2" evidence="1">
    <location>
        <begin position="1"/>
        <end position="148"/>
    </location>
</feature>
<dbReference type="Pfam" id="PF00359">
    <property type="entry name" value="PTS_EIIA_2"/>
    <property type="match status" value="1"/>
</dbReference>
<evidence type="ECO:0000259" key="1">
    <source>
        <dbReference type="PROSITE" id="PS51094"/>
    </source>
</evidence>
<dbReference type="Gene3D" id="3.40.930.10">
    <property type="entry name" value="Mannitol-specific EII, Chain A"/>
    <property type="match status" value="1"/>
</dbReference>
<dbReference type="SUPFAM" id="SSF55804">
    <property type="entry name" value="Phoshotransferase/anion transport protein"/>
    <property type="match status" value="1"/>
</dbReference>
<gene>
    <name evidence="2" type="ORF">J2Z82_001329</name>
</gene>
<dbReference type="InterPro" id="IPR051541">
    <property type="entry name" value="PTS_SugarTrans_NitroReg"/>
</dbReference>
<dbReference type="InterPro" id="IPR016152">
    <property type="entry name" value="PTrfase/Anion_transptr"/>
</dbReference>
<dbReference type="PROSITE" id="PS51094">
    <property type="entry name" value="PTS_EIIA_TYPE_2"/>
    <property type="match status" value="1"/>
</dbReference>
<dbReference type="CDD" id="cd00211">
    <property type="entry name" value="PTS_IIA_fru"/>
    <property type="match status" value="1"/>
</dbReference>
<dbReference type="Proteomes" id="UP001519328">
    <property type="component" value="Unassembled WGS sequence"/>
</dbReference>
<protein>
    <submittedName>
        <fullName evidence="2">PTS system galactitol-specific IIA component</fullName>
    </submittedName>
</protein>
<name>A0ABS4HC19_9BACI</name>
<comment type="caution">
    <text evidence="2">The sequence shown here is derived from an EMBL/GenBank/DDBJ whole genome shotgun (WGS) entry which is preliminary data.</text>
</comment>
<sequence>MKLDKELVMIDLDSESKEEALTLLGNQLFDKGFVKENFVESIIERERTFPTGLPTAPFGVAIPHADSDKVNEPQIAFASLKKPVKFSVMGNSDEKIDVRVIFMLALKDPDDQLEMLQKLIGLFQDQETVTKLANIKSTDTLNELIGDRTHQSLN</sequence>
<dbReference type="RefSeq" id="WP_209479956.1">
    <property type="nucleotide sequence ID" value="NZ_JAGGKK010000005.1"/>
</dbReference>
<organism evidence="2 3">
    <name type="scientific">Virgibacillus litoralis</name>
    <dbReference type="NCBI Taxonomy" id="578221"/>
    <lineage>
        <taxon>Bacteria</taxon>
        <taxon>Bacillati</taxon>
        <taxon>Bacillota</taxon>
        <taxon>Bacilli</taxon>
        <taxon>Bacillales</taxon>
        <taxon>Bacillaceae</taxon>
        <taxon>Virgibacillus</taxon>
    </lineage>
</organism>
<accession>A0ABS4HC19</accession>
<dbReference type="EMBL" id="JAGGKK010000005">
    <property type="protein sequence ID" value="MBP1948393.1"/>
    <property type="molecule type" value="Genomic_DNA"/>
</dbReference>
<evidence type="ECO:0000313" key="3">
    <source>
        <dbReference type="Proteomes" id="UP001519328"/>
    </source>
</evidence>
<dbReference type="PANTHER" id="PTHR47738">
    <property type="entry name" value="PTS SYSTEM FRUCTOSE-LIKE EIIA COMPONENT-RELATED"/>
    <property type="match status" value="1"/>
</dbReference>
<keyword evidence="3" id="KW-1185">Reference proteome</keyword>
<evidence type="ECO:0000313" key="2">
    <source>
        <dbReference type="EMBL" id="MBP1948393.1"/>
    </source>
</evidence>
<dbReference type="InterPro" id="IPR002178">
    <property type="entry name" value="PTS_EIIA_type-2_dom"/>
</dbReference>
<proteinExistence type="predicted"/>
<reference evidence="2 3" key="1">
    <citation type="submission" date="2021-03" db="EMBL/GenBank/DDBJ databases">
        <title>Genomic Encyclopedia of Type Strains, Phase IV (KMG-IV): sequencing the most valuable type-strain genomes for metagenomic binning, comparative biology and taxonomic classification.</title>
        <authorList>
            <person name="Goeker M."/>
        </authorList>
    </citation>
    <scope>NUCLEOTIDE SEQUENCE [LARGE SCALE GENOMIC DNA]</scope>
    <source>
        <strain evidence="2 3">DSM 21085</strain>
    </source>
</reference>
<dbReference type="PANTHER" id="PTHR47738:SF3">
    <property type="entry name" value="PHOSPHOTRANSFERASE SYSTEM MANNITOL_FRUCTOSE-SPECIFIC IIA DOMAIN CONTAINING PROTEIN"/>
    <property type="match status" value="1"/>
</dbReference>